<evidence type="ECO:0000256" key="2">
    <source>
        <dbReference type="ARBA" id="ARBA00004629"/>
    </source>
</evidence>
<dbReference type="InterPro" id="IPR038273">
    <property type="entry name" value="Ndc80_sf"/>
</dbReference>
<dbReference type="AlphaFoldDB" id="A0ABD3P8V9"/>
<keyword evidence="10" id="KW-0131">Cell cycle</keyword>
<evidence type="ECO:0000256" key="8">
    <source>
        <dbReference type="ARBA" id="ARBA00023054"/>
    </source>
</evidence>
<keyword evidence="8 12" id="KW-0175">Coiled coil</keyword>
<dbReference type="InterPro" id="IPR005550">
    <property type="entry name" value="Kinetochore_Ndc80"/>
</dbReference>
<evidence type="ECO:0000256" key="5">
    <source>
        <dbReference type="ARBA" id="ARBA00022618"/>
    </source>
</evidence>
<dbReference type="GO" id="GO:0005634">
    <property type="term" value="C:nucleus"/>
    <property type="evidence" value="ECO:0007669"/>
    <property type="project" value="UniProtKB-SubCell"/>
</dbReference>
<evidence type="ECO:0000259" key="15">
    <source>
        <dbReference type="Pfam" id="PF24487"/>
    </source>
</evidence>
<comment type="similarity">
    <text evidence="3">Belongs to the NDC80/HEC1 family.</text>
</comment>
<accession>A0ABD3P8V9</accession>
<dbReference type="Pfam" id="PF24487">
    <property type="entry name" value="NDC80_loop"/>
    <property type="match status" value="1"/>
</dbReference>
<evidence type="ECO:0000256" key="4">
    <source>
        <dbReference type="ARBA" id="ARBA00022454"/>
    </source>
</evidence>
<keyword evidence="5" id="KW-0132">Cell division</keyword>
<feature type="domain" description="Kinetochore protein Ndc80 CH" evidence="14">
    <location>
        <begin position="91"/>
        <end position="243"/>
    </location>
</feature>
<dbReference type="GO" id="GO:0000776">
    <property type="term" value="C:kinetochore"/>
    <property type="evidence" value="ECO:0007669"/>
    <property type="project" value="UniProtKB-KW"/>
</dbReference>
<feature type="coiled-coil region" evidence="12">
    <location>
        <begin position="377"/>
        <end position="411"/>
    </location>
</feature>
<evidence type="ECO:0000256" key="3">
    <source>
        <dbReference type="ARBA" id="ARBA00007050"/>
    </source>
</evidence>
<feature type="region of interest" description="Disordered" evidence="13">
    <location>
        <begin position="677"/>
        <end position="696"/>
    </location>
</feature>
<evidence type="ECO:0000256" key="11">
    <source>
        <dbReference type="ARBA" id="ARBA00023328"/>
    </source>
</evidence>
<keyword evidence="17" id="KW-1185">Reference proteome</keyword>
<protein>
    <recommendedName>
        <fullName evidence="18">Kinetochore protein NDC80</fullName>
    </recommendedName>
</protein>
<name>A0ABD3P8V9_9STRA</name>
<keyword evidence="6" id="KW-0498">Mitosis</keyword>
<dbReference type="Proteomes" id="UP001530400">
    <property type="component" value="Unassembled WGS sequence"/>
</dbReference>
<feature type="coiled-coil region" evidence="12">
    <location>
        <begin position="523"/>
        <end position="623"/>
    </location>
</feature>
<dbReference type="InterPro" id="IPR055260">
    <property type="entry name" value="Ndc80_CH"/>
</dbReference>
<feature type="region of interest" description="Disordered" evidence="13">
    <location>
        <begin position="1"/>
        <end position="119"/>
    </location>
</feature>
<keyword evidence="7" id="KW-0995">Kinetochore</keyword>
<evidence type="ECO:0008006" key="18">
    <source>
        <dbReference type="Google" id="ProtNLM"/>
    </source>
</evidence>
<comment type="caution">
    <text evidence="16">The sequence shown here is derived from an EMBL/GenBank/DDBJ whole genome shotgun (WGS) entry which is preliminary data.</text>
</comment>
<feature type="compositionally biased region" description="Low complexity" evidence="13">
    <location>
        <begin position="21"/>
        <end position="33"/>
    </location>
</feature>
<organism evidence="16 17">
    <name type="scientific">Cyclotella atomus</name>
    <dbReference type="NCBI Taxonomy" id="382360"/>
    <lineage>
        <taxon>Eukaryota</taxon>
        <taxon>Sar</taxon>
        <taxon>Stramenopiles</taxon>
        <taxon>Ochrophyta</taxon>
        <taxon>Bacillariophyta</taxon>
        <taxon>Coscinodiscophyceae</taxon>
        <taxon>Thalassiosirophycidae</taxon>
        <taxon>Stephanodiscales</taxon>
        <taxon>Stephanodiscaceae</taxon>
        <taxon>Cyclotella</taxon>
    </lineage>
</organism>
<evidence type="ECO:0000256" key="1">
    <source>
        <dbReference type="ARBA" id="ARBA00004123"/>
    </source>
</evidence>
<keyword evidence="4" id="KW-0158">Chromosome</keyword>
<dbReference type="InterPro" id="IPR057091">
    <property type="entry name" value="NDC80_loop"/>
</dbReference>
<evidence type="ECO:0000256" key="9">
    <source>
        <dbReference type="ARBA" id="ARBA00023242"/>
    </source>
</evidence>
<evidence type="ECO:0000256" key="12">
    <source>
        <dbReference type="SAM" id="Coils"/>
    </source>
</evidence>
<dbReference type="Gene3D" id="1.10.418.30">
    <property type="entry name" value="Ncd80 complex, Ncd80 subunit"/>
    <property type="match status" value="1"/>
</dbReference>
<dbReference type="PANTHER" id="PTHR10643">
    <property type="entry name" value="KINETOCHORE PROTEIN NDC80"/>
    <property type="match status" value="1"/>
</dbReference>
<dbReference type="Pfam" id="PF03801">
    <property type="entry name" value="Ndc80_HEC"/>
    <property type="match status" value="1"/>
</dbReference>
<feature type="coiled-coil region" evidence="12">
    <location>
        <begin position="436"/>
        <end position="474"/>
    </location>
</feature>
<dbReference type="PANTHER" id="PTHR10643:SF2">
    <property type="entry name" value="KINETOCHORE PROTEIN NDC80 HOMOLOG"/>
    <property type="match status" value="1"/>
</dbReference>
<dbReference type="GO" id="GO:0051301">
    <property type="term" value="P:cell division"/>
    <property type="evidence" value="ECO:0007669"/>
    <property type="project" value="UniProtKB-KW"/>
</dbReference>
<evidence type="ECO:0000256" key="6">
    <source>
        <dbReference type="ARBA" id="ARBA00022776"/>
    </source>
</evidence>
<keyword evidence="9" id="KW-0539">Nucleus</keyword>
<evidence type="ECO:0000259" key="14">
    <source>
        <dbReference type="Pfam" id="PF03801"/>
    </source>
</evidence>
<reference evidence="16 17" key="1">
    <citation type="submission" date="2024-10" db="EMBL/GenBank/DDBJ databases">
        <title>Updated reference genomes for cyclostephanoid diatoms.</title>
        <authorList>
            <person name="Roberts W.R."/>
            <person name="Alverson A.J."/>
        </authorList>
    </citation>
    <scope>NUCLEOTIDE SEQUENCE [LARGE SCALE GENOMIC DNA]</scope>
    <source>
        <strain evidence="16 17">AJA010-31</strain>
    </source>
</reference>
<feature type="compositionally biased region" description="Polar residues" evidence="13">
    <location>
        <begin position="48"/>
        <end position="72"/>
    </location>
</feature>
<evidence type="ECO:0000313" key="17">
    <source>
        <dbReference type="Proteomes" id="UP001530400"/>
    </source>
</evidence>
<feature type="compositionally biased region" description="Low complexity" evidence="13">
    <location>
        <begin position="77"/>
        <end position="97"/>
    </location>
</feature>
<evidence type="ECO:0000256" key="7">
    <source>
        <dbReference type="ARBA" id="ARBA00022838"/>
    </source>
</evidence>
<gene>
    <name evidence="16" type="ORF">ACHAWO_005698</name>
</gene>
<evidence type="ECO:0000256" key="13">
    <source>
        <dbReference type="SAM" id="MobiDB-lite"/>
    </source>
</evidence>
<feature type="domain" description="Kinetochore protein NDC80 loop region" evidence="15">
    <location>
        <begin position="447"/>
        <end position="661"/>
    </location>
</feature>
<evidence type="ECO:0000256" key="10">
    <source>
        <dbReference type="ARBA" id="ARBA00023306"/>
    </source>
</evidence>
<sequence length="949" mass="105891">MVNKRRQTLATGLKPPTNKPSDASLSSSSTARRPVSRGRKSMIPRVAGNTTNENTVNGSSTADAKPRSSNMRKSLVPPSRKSLAPSSSSQLRSATPSKNRRVSLAPTSSDYVSDPRPKDRPYLLGAINKMIGYLKSRGYDVTNFNNPNKVLSHGVSGRDFNDLMTFLMRRIDPGFNTSNGVGSNNVRSDEPPMKFEEEVSMAYKTLGYPLPISKTGIVAVGAPHTWPALIAAIDWLIDLLIVVEGESQFDWEEDENNQNEEELYSFESNIERATRQFNGYLRKSMPAFLAGEVERMQELEAELMEVWEQDDQRCDAYLEGIERECGGIRGEIEGLEAEFAGLAEFHQKREEYATDIENYLDLVNQMKKMQLEHESKVASLTKEKEGMEASMEEISNNIERLKSVIGKQELTVDDVRKMERHKLRLEEMCAQKKSVLDGHLNAIKEAEEKYAKCMELLNAAVEEYNSKARGLELIPETAKNAHGRKVEITVNANADTMQGLLGVDIDAVVDHVKKVGDGYVRKMKDEKSRARELKERIDALEAESEELDQVIEELKERTTTRQEECNAEQEKLQSEIQAKQRQLQLLQTKITTLNDPSDTEATIAKLEKRYNDLEVLQKKQREQNVAELKAVTDEIRAAVEAAAEHEKFVKQIIAERNAYVAKKKKELKLSLPTETKNLVSDNNEHPSNPLVDNPTIEPKHSKASLIRPFTMVRLITLAATLALSRAYAPAKIQMSDGINSRRSFVSQGVAFTLGTASATFIKRMPVEPANAVGPVKIKIINPTYQAAPCPPSKPIPGEKAMKGMKGLCVQVKAELEEMPPKDLEKVGVYGYVNDAVSAESVLANNPDSGTDAGQFAMIENVSTNDKKIEFEFIAAVPKEKDISQFEDGIGPLEFKSLRIISFPGGQQYGAINPCEMNEFSDECDAWQEENGPYVKGEYMVKSNPRTKGR</sequence>
<keyword evidence="11" id="KW-0137">Centromere</keyword>
<dbReference type="EMBL" id="JALLPJ020000742">
    <property type="protein sequence ID" value="KAL3784022.1"/>
    <property type="molecule type" value="Genomic_DNA"/>
</dbReference>
<comment type="subcellular location">
    <subcellularLocation>
        <location evidence="2">Chromosome</location>
        <location evidence="2">Centromere</location>
        <location evidence="2">Kinetochore</location>
    </subcellularLocation>
    <subcellularLocation>
        <location evidence="1">Nucleus</location>
    </subcellularLocation>
</comment>
<evidence type="ECO:0000313" key="16">
    <source>
        <dbReference type="EMBL" id="KAL3784022.1"/>
    </source>
</evidence>
<proteinExistence type="inferred from homology"/>